<evidence type="ECO:0000313" key="2">
    <source>
        <dbReference type="EMBL" id="KAE8713821.1"/>
    </source>
</evidence>
<organism evidence="2 3">
    <name type="scientific">Hibiscus syriacus</name>
    <name type="common">Rose of Sharon</name>
    <dbReference type="NCBI Taxonomy" id="106335"/>
    <lineage>
        <taxon>Eukaryota</taxon>
        <taxon>Viridiplantae</taxon>
        <taxon>Streptophyta</taxon>
        <taxon>Embryophyta</taxon>
        <taxon>Tracheophyta</taxon>
        <taxon>Spermatophyta</taxon>
        <taxon>Magnoliopsida</taxon>
        <taxon>eudicotyledons</taxon>
        <taxon>Gunneridae</taxon>
        <taxon>Pentapetalae</taxon>
        <taxon>rosids</taxon>
        <taxon>malvids</taxon>
        <taxon>Malvales</taxon>
        <taxon>Malvaceae</taxon>
        <taxon>Malvoideae</taxon>
        <taxon>Hibiscus</taxon>
    </lineage>
</organism>
<comment type="caution">
    <text evidence="2">The sequence shown here is derived from an EMBL/GenBank/DDBJ whole genome shotgun (WGS) entry which is preliminary data.</text>
</comment>
<dbReference type="Proteomes" id="UP000436088">
    <property type="component" value="Unassembled WGS sequence"/>
</dbReference>
<feature type="region of interest" description="Disordered" evidence="1">
    <location>
        <begin position="1"/>
        <end position="55"/>
    </location>
</feature>
<gene>
    <name evidence="2" type="ORF">F3Y22_tig00110204pilonHSYRG00029</name>
</gene>
<dbReference type="EMBL" id="VEPZ02000875">
    <property type="protein sequence ID" value="KAE8713821.1"/>
    <property type="molecule type" value="Genomic_DNA"/>
</dbReference>
<feature type="compositionally biased region" description="Basic and acidic residues" evidence="1">
    <location>
        <begin position="31"/>
        <end position="42"/>
    </location>
</feature>
<feature type="region of interest" description="Disordered" evidence="1">
    <location>
        <begin position="76"/>
        <end position="124"/>
    </location>
</feature>
<feature type="compositionally biased region" description="Low complexity" evidence="1">
    <location>
        <begin position="44"/>
        <end position="53"/>
    </location>
</feature>
<feature type="compositionally biased region" description="Basic and acidic residues" evidence="1">
    <location>
        <begin position="82"/>
        <end position="91"/>
    </location>
</feature>
<reference evidence="2" key="1">
    <citation type="submission" date="2019-09" db="EMBL/GenBank/DDBJ databases">
        <title>Draft genome information of white flower Hibiscus syriacus.</title>
        <authorList>
            <person name="Kim Y.-M."/>
        </authorList>
    </citation>
    <scope>NUCLEOTIDE SEQUENCE [LARGE SCALE GENOMIC DNA]</scope>
    <source>
        <strain evidence="2">YM2019G1</strain>
    </source>
</reference>
<evidence type="ECO:0000256" key="1">
    <source>
        <dbReference type="SAM" id="MobiDB-lite"/>
    </source>
</evidence>
<feature type="compositionally biased region" description="Basic and acidic residues" evidence="1">
    <location>
        <begin position="15"/>
        <end position="24"/>
    </location>
</feature>
<protein>
    <submittedName>
        <fullName evidence="2">F11A6.3 protein, putative isoform 3</fullName>
    </submittedName>
</protein>
<feature type="compositionally biased region" description="Acidic residues" evidence="1">
    <location>
        <begin position="114"/>
        <end position="124"/>
    </location>
</feature>
<feature type="compositionally biased region" description="Basic residues" evidence="1">
    <location>
        <begin position="1"/>
        <end position="14"/>
    </location>
</feature>
<keyword evidence="3" id="KW-1185">Reference proteome</keyword>
<evidence type="ECO:0000313" key="3">
    <source>
        <dbReference type="Proteomes" id="UP000436088"/>
    </source>
</evidence>
<accession>A0A6A3BCR4</accession>
<sequence length="185" mass="20869">MGKRFGGKRGLKRHTTPDKFEARAPARNRRRVEDEVDHRELSGEESSGGASEELNYKELTAYDKLLSKLSSSNRPILMPIKRVSEEEKGFEETDSDSLGLQEPAVAGTEKQTEDNLETSDTDEDDDLILRSPTVATVFTKHVEYKLSKVEADDLSKKKWKYAWELPAADISNCKWVGTGECFLKV</sequence>
<dbReference type="AlphaFoldDB" id="A0A6A3BCR4"/>
<proteinExistence type="predicted"/>
<name>A0A6A3BCR4_HIBSY</name>